<gene>
    <name evidence="1" type="ORF">CHRIB12_LOCUS10071</name>
</gene>
<dbReference type="OrthoDB" id="10325542at2759"/>
<sequence length="125" mass="14381">MKKCWDTNPNNRPSVTEILDLFENCKNDDIKKQIEEAEEFRKANLLSIENNQSTTHLKAYYTSRLLNPFTKDLPKYDNVGTSNSVEIIDFTEGLFLPQVPIGSNVELARRLVEHETCHQLNPEGD</sequence>
<dbReference type="EMBL" id="CAGKOT010000020">
    <property type="protein sequence ID" value="CAB5364672.1"/>
    <property type="molecule type" value="Genomic_DNA"/>
</dbReference>
<accession>A0A915Z6J2</accession>
<evidence type="ECO:0008006" key="3">
    <source>
        <dbReference type="Google" id="ProtNLM"/>
    </source>
</evidence>
<protein>
    <recommendedName>
        <fullName evidence="3">Serine-threonine/tyrosine-protein kinase catalytic domain-containing protein</fullName>
    </recommendedName>
</protein>
<proteinExistence type="predicted"/>
<dbReference type="AlphaFoldDB" id="A0A915Z6J2"/>
<dbReference type="Proteomes" id="UP000684084">
    <property type="component" value="Unassembled WGS sequence"/>
</dbReference>
<evidence type="ECO:0000313" key="1">
    <source>
        <dbReference type="EMBL" id="CAB5364672.1"/>
    </source>
</evidence>
<comment type="caution">
    <text evidence="1">The sequence shown here is derived from an EMBL/GenBank/DDBJ whole genome shotgun (WGS) entry which is preliminary data.</text>
</comment>
<evidence type="ECO:0000313" key="2">
    <source>
        <dbReference type="Proteomes" id="UP000684084"/>
    </source>
</evidence>
<name>A0A915Z6J2_9GLOM</name>
<reference evidence="1" key="1">
    <citation type="submission" date="2020-05" db="EMBL/GenBank/DDBJ databases">
        <authorList>
            <person name="Rincon C."/>
            <person name="Sanders R I."/>
            <person name="Robbins C."/>
            <person name="Chaturvedi A."/>
        </authorList>
    </citation>
    <scope>NUCLEOTIDE SEQUENCE</scope>
    <source>
        <strain evidence="1">CHB12</strain>
    </source>
</reference>
<organism evidence="1 2">
    <name type="scientific">Rhizophagus irregularis</name>
    <dbReference type="NCBI Taxonomy" id="588596"/>
    <lineage>
        <taxon>Eukaryota</taxon>
        <taxon>Fungi</taxon>
        <taxon>Fungi incertae sedis</taxon>
        <taxon>Mucoromycota</taxon>
        <taxon>Glomeromycotina</taxon>
        <taxon>Glomeromycetes</taxon>
        <taxon>Glomerales</taxon>
        <taxon>Glomeraceae</taxon>
        <taxon>Rhizophagus</taxon>
    </lineage>
</organism>
<dbReference type="VEuPathDB" id="FungiDB:RhiirFUN_003779"/>